<dbReference type="SMART" id="SM00213">
    <property type="entry name" value="UBQ"/>
    <property type="match status" value="1"/>
</dbReference>
<dbReference type="InterPro" id="IPR031765">
    <property type="entry name" value="Mdy2_get4-bd"/>
</dbReference>
<dbReference type="GO" id="GO:0005634">
    <property type="term" value="C:nucleus"/>
    <property type="evidence" value="ECO:0007669"/>
    <property type="project" value="EnsemblFungi"/>
</dbReference>
<feature type="domain" description="Ubiquitin-like" evidence="1">
    <location>
        <begin position="67"/>
        <end position="142"/>
    </location>
</feature>
<dbReference type="Pfam" id="PF18514">
    <property type="entry name" value="MDY2_C"/>
    <property type="match status" value="1"/>
</dbReference>
<dbReference type="Proteomes" id="UP000054886">
    <property type="component" value="Unassembled WGS sequence"/>
</dbReference>
<dbReference type="VEuPathDB" id="FungiDB:CAGL0E02167g"/>
<evidence type="ECO:0000313" key="3">
    <source>
        <dbReference type="EMBL" id="KTB12200.1"/>
    </source>
</evidence>
<dbReference type="EMBL" id="LLZZ01000031">
    <property type="protein sequence ID" value="KTB11679.1"/>
    <property type="molecule type" value="Genomic_DNA"/>
</dbReference>
<dbReference type="Gene3D" id="3.10.20.90">
    <property type="entry name" value="Phosphatidylinositol 3-kinase Catalytic Subunit, Chain A, domain 1"/>
    <property type="match status" value="1"/>
</dbReference>
<proteinExistence type="predicted"/>
<dbReference type="VEuPathDB" id="FungiDB:GWK60_E01947"/>
<dbReference type="GO" id="GO:0072380">
    <property type="term" value="C:TRC complex"/>
    <property type="evidence" value="ECO:0007669"/>
    <property type="project" value="EnsemblFungi"/>
</dbReference>
<dbReference type="InterPro" id="IPR029071">
    <property type="entry name" value="Ubiquitin-like_domsf"/>
</dbReference>
<dbReference type="InterPro" id="IPR040474">
    <property type="entry name" value="MDY2_C"/>
</dbReference>
<evidence type="ECO:0000313" key="4">
    <source>
        <dbReference type="Proteomes" id="UP000054886"/>
    </source>
</evidence>
<reference evidence="3 4" key="1">
    <citation type="submission" date="2015-10" db="EMBL/GenBank/DDBJ databases">
        <title>Draft genomes sequences of Candida glabrata isolates 1A, 1B, 2A, 2B, 3A and 3B.</title>
        <authorList>
            <person name="Haavelsrud O.E."/>
            <person name="Gaustad P."/>
        </authorList>
    </citation>
    <scope>NUCLEOTIDE SEQUENCE [LARGE SCALE GENOMIC DNA]</scope>
    <source>
        <strain evidence="3">910700640</strain>
    </source>
</reference>
<accession>A0A0W0DK66</accession>
<evidence type="ECO:0000259" key="1">
    <source>
        <dbReference type="PROSITE" id="PS50053"/>
    </source>
</evidence>
<name>A0A0W0DK66_CANGB</name>
<dbReference type="EMBL" id="LLZZ01000023">
    <property type="protein sequence ID" value="KTB12200.1"/>
    <property type="molecule type" value="Genomic_DNA"/>
</dbReference>
<evidence type="ECO:0000313" key="2">
    <source>
        <dbReference type="EMBL" id="KTB11679.1"/>
    </source>
</evidence>
<dbReference type="GO" id="GO:0030674">
    <property type="term" value="F:protein-macromolecule adaptor activity"/>
    <property type="evidence" value="ECO:0007669"/>
    <property type="project" value="EnsemblFungi"/>
</dbReference>
<comment type="caution">
    <text evidence="3">The sequence shown here is derived from an EMBL/GenBank/DDBJ whole genome shotgun (WGS) entry which is preliminary data.</text>
</comment>
<dbReference type="VEuPathDB" id="FungiDB:B1J91_E02167g"/>
<dbReference type="InterPro" id="IPR000626">
    <property type="entry name" value="Ubiquitin-like_dom"/>
</dbReference>
<dbReference type="Gene3D" id="1.10.286.70">
    <property type="entry name" value="Get5 dimerization domain"/>
    <property type="match status" value="1"/>
</dbReference>
<gene>
    <name evidence="3" type="ORF">AO440_005890</name>
    <name evidence="2" type="ORF">AO440_005921</name>
</gene>
<dbReference type="OMA" id="NCMVSAP"/>
<organism evidence="3 4">
    <name type="scientific">Candida glabrata</name>
    <name type="common">Yeast</name>
    <name type="synonym">Torulopsis glabrata</name>
    <dbReference type="NCBI Taxonomy" id="5478"/>
    <lineage>
        <taxon>Eukaryota</taxon>
        <taxon>Fungi</taxon>
        <taxon>Dikarya</taxon>
        <taxon>Ascomycota</taxon>
        <taxon>Saccharomycotina</taxon>
        <taxon>Saccharomycetes</taxon>
        <taxon>Saccharomycetales</taxon>
        <taxon>Saccharomycetaceae</taxon>
        <taxon>Nakaseomyces</taxon>
    </lineage>
</organism>
<dbReference type="Pfam" id="PF16843">
    <property type="entry name" value="Get5_bdg"/>
    <property type="match status" value="1"/>
</dbReference>
<dbReference type="Pfam" id="PF00240">
    <property type="entry name" value="ubiquitin"/>
    <property type="match status" value="1"/>
</dbReference>
<dbReference type="SUPFAM" id="SSF54236">
    <property type="entry name" value="Ubiquitin-like"/>
    <property type="match status" value="1"/>
</dbReference>
<dbReference type="GO" id="GO:0000753">
    <property type="term" value="P:cell morphogenesis involved in conjugation with cellular fusion"/>
    <property type="evidence" value="ECO:0007669"/>
    <property type="project" value="EnsemblFungi"/>
</dbReference>
<dbReference type="AlphaFoldDB" id="A0A0W0DK66"/>
<dbReference type="PROSITE" id="PS50053">
    <property type="entry name" value="UBIQUITIN_2"/>
    <property type="match status" value="1"/>
</dbReference>
<dbReference type="VEuPathDB" id="FungiDB:GVI51_E01947"/>
<dbReference type="GO" id="GO:0006620">
    <property type="term" value="P:post-translational protein targeting to endoplasmic reticulum membrane"/>
    <property type="evidence" value="ECO:0007669"/>
    <property type="project" value="EnsemblFungi"/>
</dbReference>
<protein>
    <submittedName>
        <fullName evidence="3">Ubiquitin-like protein MDY2</fullName>
    </submittedName>
</protein>
<dbReference type="GO" id="GO:0010494">
    <property type="term" value="C:cytoplasmic stress granule"/>
    <property type="evidence" value="ECO:0007669"/>
    <property type="project" value="EnsemblFungi"/>
</dbReference>
<sequence>MATPEFEFASKFLTLATLQEPKFAQNYQKPLKDVNSIGVALPALKYKYDPTRVSKQLPSGADATASVELTLKSIRPPKFTFTDKFGSDATVFTVKQRVVDEGHCRHIQSVKLLLKGKVLHDNMVLKDLGVSNAAITVMIAKEEEIKSTPPTIEARTPASVPWSDIQALLNNKVANADEAKTMFEQLQKGYELAQQSSTPQLD</sequence>
<dbReference type="Gene3D" id="1.20.5.510">
    <property type="entry name" value="Single helix bin"/>
    <property type="match status" value="1"/>
</dbReference>